<feature type="compositionally biased region" description="Acidic residues" evidence="1">
    <location>
        <begin position="321"/>
        <end position="333"/>
    </location>
</feature>
<dbReference type="SUPFAM" id="SSF50249">
    <property type="entry name" value="Nucleic acid-binding proteins"/>
    <property type="match status" value="1"/>
</dbReference>
<dbReference type="AlphaFoldDB" id="A0A4P9ZXM2"/>
<dbReference type="STRING" id="215637.A0A4P9ZXM2"/>
<reference evidence="4" key="1">
    <citation type="journal article" date="2018" name="Nat. Microbiol.">
        <title>Leveraging single-cell genomics to expand the fungal tree of life.</title>
        <authorList>
            <person name="Ahrendt S.R."/>
            <person name="Quandt C.A."/>
            <person name="Ciobanu D."/>
            <person name="Clum A."/>
            <person name="Salamov A."/>
            <person name="Andreopoulos B."/>
            <person name="Cheng J.F."/>
            <person name="Woyke T."/>
            <person name="Pelin A."/>
            <person name="Henrissat B."/>
            <person name="Reynolds N.K."/>
            <person name="Benny G.L."/>
            <person name="Smith M.E."/>
            <person name="James T.Y."/>
            <person name="Grigoriev I.V."/>
        </authorList>
    </citation>
    <scope>NUCLEOTIDE SEQUENCE [LARGE SCALE GENOMIC DNA]</scope>
    <source>
        <strain evidence="4">RSA 468</strain>
    </source>
</reference>
<evidence type="ECO:0000256" key="1">
    <source>
        <dbReference type="SAM" id="MobiDB-lite"/>
    </source>
</evidence>
<feature type="domain" description="CSD1" evidence="2">
    <location>
        <begin position="240"/>
        <end position="333"/>
    </location>
</feature>
<dbReference type="EMBL" id="ML002369">
    <property type="protein sequence ID" value="RKP38424.1"/>
    <property type="molecule type" value="Genomic_DNA"/>
</dbReference>
<organism evidence="3 4">
    <name type="scientific">Dimargaris cristalligena</name>
    <dbReference type="NCBI Taxonomy" id="215637"/>
    <lineage>
        <taxon>Eukaryota</taxon>
        <taxon>Fungi</taxon>
        <taxon>Fungi incertae sedis</taxon>
        <taxon>Zoopagomycota</taxon>
        <taxon>Kickxellomycotina</taxon>
        <taxon>Dimargaritomycetes</taxon>
        <taxon>Dimargaritales</taxon>
        <taxon>Dimargaritaceae</taxon>
        <taxon>Dimargaris</taxon>
    </lineage>
</organism>
<evidence type="ECO:0000313" key="3">
    <source>
        <dbReference type="EMBL" id="RKP38424.1"/>
    </source>
</evidence>
<gene>
    <name evidence="3" type="ORF">BJ085DRAFT_37278</name>
</gene>
<keyword evidence="4" id="KW-1185">Reference proteome</keyword>
<dbReference type="GO" id="GO:0006402">
    <property type="term" value="P:mRNA catabolic process"/>
    <property type="evidence" value="ECO:0007669"/>
    <property type="project" value="TreeGrafter"/>
</dbReference>
<dbReference type="PANTHER" id="PTHR23355">
    <property type="entry name" value="RIBONUCLEASE"/>
    <property type="match status" value="1"/>
</dbReference>
<protein>
    <recommendedName>
        <fullName evidence="2">CSD1 domain-containing protein</fullName>
    </recommendedName>
</protein>
<dbReference type="GO" id="GO:0000175">
    <property type="term" value="F:3'-5'-RNA exonuclease activity"/>
    <property type="evidence" value="ECO:0007669"/>
    <property type="project" value="TreeGrafter"/>
</dbReference>
<dbReference type="Gene3D" id="3.40.50.1010">
    <property type="entry name" value="5'-nuclease"/>
    <property type="match status" value="1"/>
</dbReference>
<dbReference type="InterPro" id="IPR050180">
    <property type="entry name" value="RNR_Ribonuclease"/>
</dbReference>
<dbReference type="Gene3D" id="2.40.50.690">
    <property type="match status" value="1"/>
</dbReference>
<name>A0A4P9ZXM2_9FUNG</name>
<dbReference type="Pfam" id="PF17216">
    <property type="entry name" value="Rrp44_CSD1"/>
    <property type="match status" value="1"/>
</dbReference>
<dbReference type="CDD" id="cd09862">
    <property type="entry name" value="PIN_Rrp44-like"/>
    <property type="match status" value="1"/>
</dbReference>
<evidence type="ECO:0000313" key="4">
    <source>
        <dbReference type="Proteomes" id="UP000268162"/>
    </source>
</evidence>
<dbReference type="Proteomes" id="UP000268162">
    <property type="component" value="Unassembled WGS sequence"/>
</dbReference>
<evidence type="ECO:0000259" key="2">
    <source>
        <dbReference type="Pfam" id="PF17216"/>
    </source>
</evidence>
<proteinExistence type="predicted"/>
<dbReference type="InterPro" id="IPR012340">
    <property type="entry name" value="NA-bd_OB-fold"/>
</dbReference>
<sequence>MLKRTINKSYRKTRDNVVKQVRENYLRTDIPCLSELCPTRPTCQERVPAHHHTGLLAGDASAYIIPDTKTLARYAEIFIQSELTNVIYNQTSFNSLINHERNKTARALRQAIESPARQSVFFYNGYFQGTHVARQPHETLYDRDWRAILACAQWYRRHLRTSIPIILLAEKDEQARYQDLIASDDTGVTVTDLESYLKEKFGNSSDLLDHFESVKFASYGEFCGSDLSGYLKTKKSTTLYPNYLSTSELETRLKRRDLYQGVLVVKKNRRDHATVRIILPDGSEQAVLIPSQTLQNRAVHGDVVAIKLLDDSTPEPSDSGSDIDSESVSEDENGEFICLY</sequence>
<dbReference type="PANTHER" id="PTHR23355:SF30">
    <property type="entry name" value="DIS3-LIKE EXONUCLEASE 1"/>
    <property type="match status" value="1"/>
</dbReference>
<dbReference type="InterPro" id="IPR033771">
    <property type="entry name" value="Rrp44_CSD1"/>
</dbReference>
<feature type="region of interest" description="Disordered" evidence="1">
    <location>
        <begin position="310"/>
        <end position="333"/>
    </location>
</feature>
<accession>A0A4P9ZXM2</accession>